<dbReference type="Proteomes" id="UP001221924">
    <property type="component" value="Unassembled WGS sequence"/>
</dbReference>
<accession>A0AAW6MDM0</accession>
<organism evidence="1 2">
    <name type="scientific">Bacteroides cellulosilyticus</name>
    <dbReference type="NCBI Taxonomy" id="246787"/>
    <lineage>
        <taxon>Bacteria</taxon>
        <taxon>Pseudomonadati</taxon>
        <taxon>Bacteroidota</taxon>
        <taxon>Bacteroidia</taxon>
        <taxon>Bacteroidales</taxon>
        <taxon>Bacteroidaceae</taxon>
        <taxon>Bacteroides</taxon>
    </lineage>
</organism>
<evidence type="ECO:0000313" key="1">
    <source>
        <dbReference type="EMBL" id="MDE8698214.1"/>
    </source>
</evidence>
<sequence>QKLSCYLIKEDRFREYPVQPVSAFPELSPGKLLLTTSRGLLLLDKNQGTVETLVEGSLTQDVVVTGYTIWVATCRDGLIRYDYDKQLTERFTTESGLPS</sequence>
<dbReference type="Gene3D" id="2.130.10.10">
    <property type="entry name" value="YVTN repeat-like/Quinoprotein amine dehydrogenase"/>
    <property type="match status" value="1"/>
</dbReference>
<evidence type="ECO:0000313" key="2">
    <source>
        <dbReference type="Proteomes" id="UP001221924"/>
    </source>
</evidence>
<dbReference type="InterPro" id="IPR015943">
    <property type="entry name" value="WD40/YVTN_repeat-like_dom_sf"/>
</dbReference>
<gene>
    <name evidence="1" type="ORF">PZH42_30080</name>
</gene>
<reference evidence="1" key="1">
    <citation type="submission" date="2023-03" db="EMBL/GenBank/DDBJ databases">
        <title>DFI Biobank Strains.</title>
        <authorList>
            <person name="Mostad J."/>
            <person name="Paddock L."/>
            <person name="Medina S."/>
            <person name="Waligurski E."/>
            <person name="Barat B."/>
            <person name="Smith R."/>
            <person name="Burgo V."/>
            <person name="Metcalfe C."/>
            <person name="Woodson C."/>
            <person name="Sundararajan A."/>
            <person name="Ramaswamy R."/>
            <person name="Lin H."/>
            <person name="Pamer E.G."/>
        </authorList>
    </citation>
    <scope>NUCLEOTIDE SEQUENCE</scope>
    <source>
        <strain evidence="1">DFI.9.5</strain>
    </source>
</reference>
<comment type="caution">
    <text evidence="1">The sequence shown here is derived from an EMBL/GenBank/DDBJ whole genome shotgun (WGS) entry which is preliminary data.</text>
</comment>
<proteinExistence type="predicted"/>
<dbReference type="EMBL" id="JARFID010000875">
    <property type="protein sequence ID" value="MDE8698214.1"/>
    <property type="molecule type" value="Genomic_DNA"/>
</dbReference>
<dbReference type="AlphaFoldDB" id="A0AAW6MDM0"/>
<feature type="non-terminal residue" evidence="1">
    <location>
        <position position="1"/>
    </location>
</feature>
<protein>
    <submittedName>
        <fullName evidence="1">AraC family transcriptional regulator</fullName>
    </submittedName>
</protein>
<name>A0AAW6MDM0_9BACE</name>
<feature type="non-terminal residue" evidence="1">
    <location>
        <position position="99"/>
    </location>
</feature>